<gene>
    <name evidence="2" type="ORF">GX51_00173</name>
</gene>
<sequence length="412" mass="46017">MGKDLTPESVTSIRQTLEDACVDQERGIPGVTFAVADREGKQLFAHAAGKRGKGVDEPMTLDSVYWIASFTKMITGIACMQLVEQGKLSLDDAEQTESLCPELKDLKVVQKDGTVVEKKRGITLKMLLTHTAGFGYSFFHEQVRDYNRPIGYDEFSGHIYDVTQPLIFQPGEGFEYGTSIDWAGIAVERVTGLLLNDYFHKYIFEPLGLKNITMLPSAEMKANLAYMHSRNPDGTLSQRDHLLRWPLLAKNKEETKGMLNSGGAGCFANPQDYLDILTTLLNNGTSPKTGKQILTKSTVDLMFENHIPQMPNFGRQGNLLNKKPDLVNNVPDIYPMNNNEPQGWGLSFMITRSLTGRSVQSGFWAGIANLFWWCDREHGIAGVICTQILPFADAKLIPLWIDVEKKVYDGLK</sequence>
<evidence type="ECO:0000313" key="3">
    <source>
        <dbReference type="Proteomes" id="UP000224080"/>
    </source>
</evidence>
<accession>A0A2B7XFF9</accession>
<dbReference type="InterPro" id="IPR001466">
    <property type="entry name" value="Beta-lactam-related"/>
</dbReference>
<dbReference type="Proteomes" id="UP000224080">
    <property type="component" value="Unassembled WGS sequence"/>
</dbReference>
<keyword evidence="3" id="KW-1185">Reference proteome</keyword>
<dbReference type="OrthoDB" id="428260at2759"/>
<name>A0A2B7XFF9_9EURO</name>
<dbReference type="PANTHER" id="PTHR43283:SF3">
    <property type="entry name" value="BETA-LACTAMASE FAMILY PROTEIN (AFU_ORTHOLOGUE AFUA_5G07500)"/>
    <property type="match status" value="1"/>
</dbReference>
<dbReference type="Gene3D" id="3.40.710.10">
    <property type="entry name" value="DD-peptidase/beta-lactamase superfamily"/>
    <property type="match status" value="1"/>
</dbReference>
<feature type="domain" description="Beta-lactamase-related" evidence="1">
    <location>
        <begin position="23"/>
        <end position="391"/>
    </location>
</feature>
<organism evidence="2 3">
    <name type="scientific">Blastomyces parvus</name>
    <dbReference type="NCBI Taxonomy" id="2060905"/>
    <lineage>
        <taxon>Eukaryota</taxon>
        <taxon>Fungi</taxon>
        <taxon>Dikarya</taxon>
        <taxon>Ascomycota</taxon>
        <taxon>Pezizomycotina</taxon>
        <taxon>Eurotiomycetes</taxon>
        <taxon>Eurotiomycetidae</taxon>
        <taxon>Onygenales</taxon>
        <taxon>Ajellomycetaceae</taxon>
        <taxon>Blastomyces</taxon>
    </lineage>
</organism>
<dbReference type="Pfam" id="PF00144">
    <property type="entry name" value="Beta-lactamase"/>
    <property type="match status" value="1"/>
</dbReference>
<dbReference type="STRING" id="2060905.A0A2B7XFF9"/>
<evidence type="ECO:0000259" key="1">
    <source>
        <dbReference type="Pfam" id="PF00144"/>
    </source>
</evidence>
<dbReference type="EMBL" id="PDNC01000001">
    <property type="protein sequence ID" value="PGH10414.1"/>
    <property type="molecule type" value="Genomic_DNA"/>
</dbReference>
<dbReference type="InterPro" id="IPR050789">
    <property type="entry name" value="Diverse_Enzym_Activities"/>
</dbReference>
<reference evidence="2 3" key="1">
    <citation type="submission" date="2017-10" db="EMBL/GenBank/DDBJ databases">
        <title>Comparative genomics in systemic dimorphic fungi from Ajellomycetaceae.</title>
        <authorList>
            <person name="Munoz J.F."/>
            <person name="Mcewen J.G."/>
            <person name="Clay O.K."/>
            <person name="Cuomo C.A."/>
        </authorList>
    </citation>
    <scope>NUCLEOTIDE SEQUENCE [LARGE SCALE GENOMIC DNA]</scope>
    <source>
        <strain evidence="2 3">UAMH130</strain>
    </source>
</reference>
<dbReference type="PANTHER" id="PTHR43283">
    <property type="entry name" value="BETA-LACTAMASE-RELATED"/>
    <property type="match status" value="1"/>
</dbReference>
<dbReference type="SUPFAM" id="SSF56601">
    <property type="entry name" value="beta-lactamase/transpeptidase-like"/>
    <property type="match status" value="1"/>
</dbReference>
<protein>
    <recommendedName>
        <fullName evidence="1">Beta-lactamase-related domain-containing protein</fullName>
    </recommendedName>
</protein>
<dbReference type="InterPro" id="IPR012338">
    <property type="entry name" value="Beta-lactam/transpept-like"/>
</dbReference>
<evidence type="ECO:0000313" key="2">
    <source>
        <dbReference type="EMBL" id="PGH10414.1"/>
    </source>
</evidence>
<comment type="caution">
    <text evidence="2">The sequence shown here is derived from an EMBL/GenBank/DDBJ whole genome shotgun (WGS) entry which is preliminary data.</text>
</comment>
<dbReference type="AlphaFoldDB" id="A0A2B7XFF9"/>
<proteinExistence type="predicted"/>